<dbReference type="InterPro" id="IPR003245">
    <property type="entry name" value="Phytocyanin_dom"/>
</dbReference>
<organism evidence="2 3">
    <name type="scientific">Ficus carica</name>
    <name type="common">Common fig</name>
    <dbReference type="NCBI Taxonomy" id="3494"/>
    <lineage>
        <taxon>Eukaryota</taxon>
        <taxon>Viridiplantae</taxon>
        <taxon>Streptophyta</taxon>
        <taxon>Embryophyta</taxon>
        <taxon>Tracheophyta</taxon>
        <taxon>Spermatophyta</taxon>
        <taxon>Magnoliopsida</taxon>
        <taxon>eudicotyledons</taxon>
        <taxon>Gunneridae</taxon>
        <taxon>Pentapetalae</taxon>
        <taxon>rosids</taxon>
        <taxon>fabids</taxon>
        <taxon>Rosales</taxon>
        <taxon>Moraceae</taxon>
        <taxon>Ficeae</taxon>
        <taxon>Ficus</taxon>
    </lineage>
</organism>
<dbReference type="GO" id="GO:0009055">
    <property type="term" value="F:electron transfer activity"/>
    <property type="evidence" value="ECO:0007669"/>
    <property type="project" value="InterPro"/>
</dbReference>
<evidence type="ECO:0000313" key="2">
    <source>
        <dbReference type="EMBL" id="GMN57019.1"/>
    </source>
</evidence>
<reference evidence="2" key="1">
    <citation type="submission" date="2023-07" db="EMBL/GenBank/DDBJ databases">
        <title>draft genome sequence of fig (Ficus carica).</title>
        <authorList>
            <person name="Takahashi T."/>
            <person name="Nishimura K."/>
        </authorList>
    </citation>
    <scope>NUCLEOTIDE SEQUENCE</scope>
</reference>
<dbReference type="Pfam" id="PF02298">
    <property type="entry name" value="Cu_bind_like"/>
    <property type="match status" value="1"/>
</dbReference>
<dbReference type="Gramene" id="FCD_00029033-RA">
    <property type="protein sequence ID" value="FCD_00029033-RA:cds"/>
    <property type="gene ID" value="FCD_00029033"/>
</dbReference>
<dbReference type="SUPFAM" id="SSF49503">
    <property type="entry name" value="Cupredoxins"/>
    <property type="match status" value="1"/>
</dbReference>
<name>A0AA88APT6_FICCA</name>
<proteinExistence type="predicted"/>
<comment type="caution">
    <text evidence="2">The sequence shown here is derived from an EMBL/GenBank/DDBJ whole genome shotgun (WGS) entry which is preliminary data.</text>
</comment>
<sequence>MKNNFNSCNTSKPIERYRNKKTLIQLDWCEPFYFISGTKGHCEKGQKLLANVACDRRDVELLTGAPAVAPTPDGHGNGAIGSRKVGFAVVIGTLAGLLVI</sequence>
<dbReference type="AlphaFoldDB" id="A0AA88APT6"/>
<feature type="domain" description="Phytocyanin" evidence="1">
    <location>
        <begin position="1"/>
        <end position="54"/>
    </location>
</feature>
<evidence type="ECO:0000259" key="1">
    <source>
        <dbReference type="PROSITE" id="PS51485"/>
    </source>
</evidence>
<evidence type="ECO:0000313" key="3">
    <source>
        <dbReference type="Proteomes" id="UP001187192"/>
    </source>
</evidence>
<dbReference type="Proteomes" id="UP001187192">
    <property type="component" value="Unassembled WGS sequence"/>
</dbReference>
<gene>
    <name evidence="2" type="ORF">TIFTF001_026129</name>
</gene>
<dbReference type="InterPro" id="IPR008972">
    <property type="entry name" value="Cupredoxin"/>
</dbReference>
<dbReference type="EMBL" id="BTGU01000067">
    <property type="protein sequence ID" value="GMN57019.1"/>
    <property type="molecule type" value="Genomic_DNA"/>
</dbReference>
<protein>
    <recommendedName>
        <fullName evidence="1">Phytocyanin domain-containing protein</fullName>
    </recommendedName>
</protein>
<dbReference type="PROSITE" id="PS51485">
    <property type="entry name" value="PHYTOCYANIN"/>
    <property type="match status" value="1"/>
</dbReference>
<keyword evidence="3" id="KW-1185">Reference proteome</keyword>
<accession>A0AA88APT6</accession>
<dbReference type="Gene3D" id="2.60.40.420">
    <property type="entry name" value="Cupredoxins - blue copper proteins"/>
    <property type="match status" value="1"/>
</dbReference>